<evidence type="ECO:0000256" key="4">
    <source>
        <dbReference type="ARBA" id="ARBA00022723"/>
    </source>
</evidence>
<sequence length="416" mass="48907">MLDKTILIGFFISFNVEIILKARQLSKLITSEQTDMTKKIVTDEEFEKMKLYNSDKLYFSIFNEIIGYLRNIFVVKWSLLLGLYFYLESTFPGLKSVIQQVIYMIFVINISRILELPMDLFYTFYIEEKHGFNKSTLKIFFMDFLKSTIIIIVLIGFVVYGMLYIIDLFPKSFYLYLWTFLSVFQLIMVIAYPILIQPLFNKFQELPEGDLKSKIEKLAEEVGFKAKKILTVDGSKRSGHSNAYFVGITKEKRVVLYDTLLSQLNEDEIVAVLAHEFGHWHFSHTLKQILFGLFMQFFYIYAFNFVVKDTKFNEMVFKTTNVPMIVTLIYFSFISNFLGIVLTPLQNYFTRVMERQADVFAVKKGFGESLKNGLIKIHKENKSNLCPDNWYSVYYHSHPTLVERLCLIESEMKKVE</sequence>
<evidence type="ECO:0000256" key="10">
    <source>
        <dbReference type="ARBA" id="ARBA00023136"/>
    </source>
</evidence>
<feature type="active site" evidence="13">
    <location>
        <position position="276"/>
    </location>
</feature>
<comment type="caution">
    <text evidence="18">The sequence shown here is derived from an EMBL/GenBank/DDBJ whole genome shotgun (WGS) entry which is preliminary data.</text>
</comment>
<evidence type="ECO:0000256" key="9">
    <source>
        <dbReference type="ARBA" id="ARBA00023049"/>
    </source>
</evidence>
<feature type="transmembrane region" description="Helical" evidence="15">
    <location>
        <begin position="144"/>
        <end position="166"/>
    </location>
</feature>
<feature type="active site" description="Proton donor" evidence="13">
    <location>
        <position position="358"/>
    </location>
</feature>
<comment type="similarity">
    <text evidence="12 15">Belongs to the peptidase M48A family.</text>
</comment>
<dbReference type="GO" id="GO:0071586">
    <property type="term" value="P:CAAX-box protein processing"/>
    <property type="evidence" value="ECO:0007669"/>
    <property type="project" value="UniProtKB-UniRule"/>
</dbReference>
<comment type="subcellular location">
    <subcellularLocation>
        <location evidence="1 15">Endoplasmic reticulum membrane</location>
        <topology evidence="1 15">Multi-pass membrane protein</topology>
    </subcellularLocation>
</comment>
<dbReference type="Pfam" id="PF01435">
    <property type="entry name" value="Peptidase_M48"/>
    <property type="match status" value="1"/>
</dbReference>
<keyword evidence="3 15" id="KW-0812">Transmembrane</keyword>
<gene>
    <name evidence="18" type="ORF">CWI37_2061p0010</name>
</gene>
<evidence type="ECO:0000256" key="5">
    <source>
        <dbReference type="ARBA" id="ARBA00022801"/>
    </source>
</evidence>
<dbReference type="InterPro" id="IPR032456">
    <property type="entry name" value="Peptidase_M48_N"/>
</dbReference>
<keyword evidence="2 15" id="KW-0645">Protease</keyword>
<proteinExistence type="inferred from homology"/>
<evidence type="ECO:0000313" key="19">
    <source>
        <dbReference type="Proteomes" id="UP000292362"/>
    </source>
</evidence>
<dbReference type="EC" id="3.4.24.84" evidence="15"/>
<evidence type="ECO:0000256" key="1">
    <source>
        <dbReference type="ARBA" id="ARBA00004477"/>
    </source>
</evidence>
<comment type="function">
    <text evidence="15">Proteolytically removes the C-terminal three residues of farnesylated proteins.</text>
</comment>
<evidence type="ECO:0000256" key="12">
    <source>
        <dbReference type="ARBA" id="ARBA00060927"/>
    </source>
</evidence>
<feature type="transmembrane region" description="Helical" evidence="15">
    <location>
        <begin position="327"/>
        <end position="345"/>
    </location>
</feature>
<organism evidence="18 19">
    <name type="scientific">Hamiltosporidium tvaerminnensis</name>
    <dbReference type="NCBI Taxonomy" id="1176355"/>
    <lineage>
        <taxon>Eukaryota</taxon>
        <taxon>Fungi</taxon>
        <taxon>Fungi incertae sedis</taxon>
        <taxon>Microsporidia</taxon>
        <taxon>Dubosqiidae</taxon>
        <taxon>Hamiltosporidium</taxon>
    </lineage>
</organism>
<dbReference type="InterPro" id="IPR001915">
    <property type="entry name" value="Peptidase_M48"/>
</dbReference>
<keyword evidence="9 15" id="KW-0482">Metalloprotease</keyword>
<feature type="transmembrane region" description="Helical" evidence="15">
    <location>
        <begin position="68"/>
        <end position="87"/>
    </location>
</feature>
<dbReference type="GO" id="GO:0046872">
    <property type="term" value="F:metal ion binding"/>
    <property type="evidence" value="ECO:0007669"/>
    <property type="project" value="UniProtKB-UniRule"/>
</dbReference>
<feature type="domain" description="Peptidase M48" evidence="16">
    <location>
        <begin position="206"/>
        <end position="409"/>
    </location>
</feature>
<comment type="cofactor">
    <cofactor evidence="14 15">
        <name>Zn(2+)</name>
        <dbReference type="ChEBI" id="CHEBI:29105"/>
    </cofactor>
    <text evidence="14 15">Binds 1 zinc ion per subunit.</text>
</comment>
<dbReference type="VEuPathDB" id="MicrosporidiaDB:CWI37_2061p0010"/>
<name>A0A4Q9KSN8_9MICR</name>
<evidence type="ECO:0000313" key="18">
    <source>
        <dbReference type="EMBL" id="TBT97812.1"/>
    </source>
</evidence>
<keyword evidence="7 14" id="KW-0862">Zinc</keyword>
<dbReference type="GO" id="GO:0005789">
    <property type="term" value="C:endoplasmic reticulum membrane"/>
    <property type="evidence" value="ECO:0007669"/>
    <property type="project" value="UniProtKB-SubCell"/>
</dbReference>
<dbReference type="EMBL" id="PITJ01002061">
    <property type="protein sequence ID" value="TBT97812.1"/>
    <property type="molecule type" value="Genomic_DNA"/>
</dbReference>
<evidence type="ECO:0000256" key="3">
    <source>
        <dbReference type="ARBA" id="ARBA00022692"/>
    </source>
</evidence>
<dbReference type="Proteomes" id="UP000292362">
    <property type="component" value="Unassembled WGS sequence"/>
</dbReference>
<keyword evidence="8 15" id="KW-1133">Transmembrane helix</keyword>
<evidence type="ECO:0000259" key="16">
    <source>
        <dbReference type="Pfam" id="PF01435"/>
    </source>
</evidence>
<evidence type="ECO:0000256" key="15">
    <source>
        <dbReference type="RuleBase" id="RU366005"/>
    </source>
</evidence>
<dbReference type="PANTHER" id="PTHR10120">
    <property type="entry name" value="CAAX PRENYL PROTEASE 1"/>
    <property type="match status" value="1"/>
</dbReference>
<feature type="binding site" evidence="14">
    <location>
        <position position="275"/>
    </location>
    <ligand>
        <name>Zn(2+)</name>
        <dbReference type="ChEBI" id="CHEBI:29105"/>
        <note>catalytic</note>
    </ligand>
</feature>
<protein>
    <recommendedName>
        <fullName evidence="15">CAAX prenyl protease</fullName>
        <ecNumber evidence="15">3.4.24.84</ecNumber>
    </recommendedName>
</protein>
<evidence type="ECO:0000256" key="2">
    <source>
        <dbReference type="ARBA" id="ARBA00022670"/>
    </source>
</evidence>
<feature type="domain" description="CAAX prenyl protease 1 N-terminal" evidence="17">
    <location>
        <begin position="35"/>
        <end position="202"/>
    </location>
</feature>
<dbReference type="CDD" id="cd07343">
    <property type="entry name" value="M48A_Zmpste24p_like"/>
    <property type="match status" value="1"/>
</dbReference>
<evidence type="ECO:0000256" key="13">
    <source>
        <dbReference type="PIRSR" id="PIRSR627057-1"/>
    </source>
</evidence>
<feature type="transmembrane region" description="Helical" evidence="15">
    <location>
        <begin position="289"/>
        <end position="307"/>
    </location>
</feature>
<dbReference type="AlphaFoldDB" id="A0A4Q9KSN8"/>
<feature type="binding site" evidence="14">
    <location>
        <position position="279"/>
    </location>
    <ligand>
        <name>Zn(2+)</name>
        <dbReference type="ChEBI" id="CHEBI:29105"/>
        <note>catalytic</note>
    </ligand>
</feature>
<dbReference type="Gene3D" id="3.30.2010.10">
    <property type="entry name" value="Metalloproteases ('zincins'), catalytic domain"/>
    <property type="match status" value="1"/>
</dbReference>
<accession>A0A4Q9KSN8</accession>
<dbReference type="InterPro" id="IPR027057">
    <property type="entry name" value="CAXX_Prtase_1"/>
</dbReference>
<dbReference type="GO" id="GO:0004222">
    <property type="term" value="F:metalloendopeptidase activity"/>
    <property type="evidence" value="ECO:0007669"/>
    <property type="project" value="UniProtKB-UniRule"/>
</dbReference>
<feature type="transmembrane region" description="Helical" evidence="15">
    <location>
        <begin position="102"/>
        <end position="124"/>
    </location>
</feature>
<keyword evidence="10 15" id="KW-0472">Membrane</keyword>
<evidence type="ECO:0000256" key="6">
    <source>
        <dbReference type="ARBA" id="ARBA00022824"/>
    </source>
</evidence>
<dbReference type="Pfam" id="PF16491">
    <property type="entry name" value="Peptidase_M48_N"/>
    <property type="match status" value="1"/>
</dbReference>
<evidence type="ECO:0000256" key="7">
    <source>
        <dbReference type="ARBA" id="ARBA00022833"/>
    </source>
</evidence>
<keyword evidence="4 14" id="KW-0479">Metal-binding</keyword>
<keyword evidence="6 15" id="KW-0256">Endoplasmic reticulum</keyword>
<evidence type="ECO:0000256" key="14">
    <source>
        <dbReference type="PIRSR" id="PIRSR627057-2"/>
    </source>
</evidence>
<comment type="catalytic activity">
    <reaction evidence="11 15">
        <text>Hydrolyzes the peptide bond -P2-(S-farnesyl or geranylgeranyl)C-P1'-P2'-P3'-COOH where P1' and P2' are amino acids with aliphatic side chains and P3' is any C-terminal residue.</text>
        <dbReference type="EC" id="3.4.24.84"/>
    </reaction>
</comment>
<reference evidence="18 19" key="1">
    <citation type="submission" date="2017-12" db="EMBL/GenBank/DDBJ databases">
        <authorList>
            <person name="Pombert J.-F."/>
            <person name="Haag K.L."/>
            <person name="Ebert D."/>
        </authorList>
    </citation>
    <scope>NUCLEOTIDE SEQUENCE [LARGE SCALE GENOMIC DNA]</scope>
    <source>
        <strain evidence="18">FI-OER-3-3</strain>
    </source>
</reference>
<feature type="binding site" evidence="14">
    <location>
        <position position="354"/>
    </location>
    <ligand>
        <name>Zn(2+)</name>
        <dbReference type="ChEBI" id="CHEBI:29105"/>
        <note>catalytic</note>
    </ligand>
</feature>
<evidence type="ECO:0000256" key="11">
    <source>
        <dbReference type="ARBA" id="ARBA00044456"/>
    </source>
</evidence>
<evidence type="ECO:0000259" key="17">
    <source>
        <dbReference type="Pfam" id="PF16491"/>
    </source>
</evidence>
<keyword evidence="5 15" id="KW-0378">Hydrolase</keyword>
<dbReference type="FunFam" id="3.30.2010.10:FF:000002">
    <property type="entry name" value="CAAX prenyl protease"/>
    <property type="match status" value="1"/>
</dbReference>
<evidence type="ECO:0000256" key="8">
    <source>
        <dbReference type="ARBA" id="ARBA00022989"/>
    </source>
</evidence>
<feature type="transmembrane region" description="Helical" evidence="15">
    <location>
        <begin position="172"/>
        <end position="195"/>
    </location>
</feature>